<sequence length="318" mass="36360">MPVVKSSYRSPFWLRHPHLATIIPSMYRKVEGVRYERERIDTPDGDFLDLDWLRQGSRKLVILSHGLEGSSGRGYMKGVARHFYNSGWDALSWNCRSCSGEINRLPRFYHHADIEDIGLVIDQALPAYEEVYLVGFSMGGNMILNYLGRLGNSVSEKVRGGVVFSVPLLLKSSVNALSTRSNRMYRERFIKKLGEKIRLKSELFPEVISDEGYEEIEQFPDFDNRYTAPLHGFKDAEDFYEKASPLRYLSGVKRPVLIVNAANDPFLGPECYPVEVADNLANIYLEIPKRGGHVGFVHRKLAHSYMEVRALEFFNEIG</sequence>
<dbReference type="Pfam" id="PF00561">
    <property type="entry name" value="Abhydrolase_1"/>
    <property type="match status" value="1"/>
</dbReference>
<organism evidence="4 5">
    <name type="scientific">Fulvivirga sedimenti</name>
    <dbReference type="NCBI Taxonomy" id="2879465"/>
    <lineage>
        <taxon>Bacteria</taxon>
        <taxon>Pseudomonadati</taxon>
        <taxon>Bacteroidota</taxon>
        <taxon>Cytophagia</taxon>
        <taxon>Cytophagales</taxon>
        <taxon>Fulvivirgaceae</taxon>
        <taxon>Fulvivirga</taxon>
    </lineage>
</organism>
<feature type="domain" description="AB hydrolase-1" evidence="3">
    <location>
        <begin position="60"/>
        <end position="296"/>
    </location>
</feature>
<dbReference type="GO" id="GO:0047372">
    <property type="term" value="F:monoacylglycerol lipase activity"/>
    <property type="evidence" value="ECO:0007669"/>
    <property type="project" value="TreeGrafter"/>
</dbReference>
<dbReference type="Gene3D" id="3.40.50.1820">
    <property type="entry name" value="alpha/beta hydrolase"/>
    <property type="match status" value="1"/>
</dbReference>
<dbReference type="AlphaFoldDB" id="A0A9X1KZW5"/>
<proteinExistence type="inferred from homology"/>
<dbReference type="PANTHER" id="PTHR10794:SF94">
    <property type="entry name" value="ESTERASE YHET-RELATED"/>
    <property type="match status" value="1"/>
</dbReference>
<evidence type="ECO:0000256" key="2">
    <source>
        <dbReference type="PIRSR" id="PIRSR005211-1"/>
    </source>
</evidence>
<dbReference type="PANTHER" id="PTHR10794">
    <property type="entry name" value="ABHYDROLASE DOMAIN-CONTAINING PROTEIN"/>
    <property type="match status" value="1"/>
</dbReference>
<dbReference type="Proteomes" id="UP001139409">
    <property type="component" value="Unassembled WGS sequence"/>
</dbReference>
<dbReference type="RefSeq" id="WP_225699616.1">
    <property type="nucleotide sequence ID" value="NZ_JAIXNE010000007.1"/>
</dbReference>
<dbReference type="PIRSF" id="PIRSF005211">
    <property type="entry name" value="Ab_hydro_YheT"/>
    <property type="match status" value="1"/>
</dbReference>
<keyword evidence="5" id="KW-1185">Reference proteome</keyword>
<feature type="active site" description="Charge relay system" evidence="2">
    <location>
        <position position="137"/>
    </location>
</feature>
<name>A0A9X1KZW5_9BACT</name>
<feature type="active site" description="Charge relay system" evidence="2">
    <location>
        <position position="264"/>
    </location>
</feature>
<accession>A0A9X1KZW5</accession>
<comment type="similarity">
    <text evidence="1">Belongs to the AB hydrolase superfamily. AB hydrolase 4 family.</text>
</comment>
<comment type="caution">
    <text evidence="4">The sequence shown here is derived from an EMBL/GenBank/DDBJ whole genome shotgun (WGS) entry which is preliminary data.</text>
</comment>
<reference evidence="4" key="1">
    <citation type="submission" date="2021-09" db="EMBL/GenBank/DDBJ databases">
        <title>Fulvivirga sp. isolated from coastal sediment.</title>
        <authorList>
            <person name="Yu H."/>
        </authorList>
    </citation>
    <scope>NUCLEOTIDE SEQUENCE</scope>
    <source>
        <strain evidence="4">1062</strain>
    </source>
</reference>
<feature type="active site" description="Charge relay system" evidence="2">
    <location>
        <position position="293"/>
    </location>
</feature>
<gene>
    <name evidence="4" type="ORF">LDX50_28025</name>
</gene>
<dbReference type="SUPFAM" id="SSF53474">
    <property type="entry name" value="alpha/beta-Hydrolases"/>
    <property type="match status" value="1"/>
</dbReference>
<dbReference type="EMBL" id="JAIXNE010000007">
    <property type="protein sequence ID" value="MCA6078755.1"/>
    <property type="molecule type" value="Genomic_DNA"/>
</dbReference>
<dbReference type="InterPro" id="IPR050960">
    <property type="entry name" value="AB_hydrolase_4_sf"/>
</dbReference>
<evidence type="ECO:0000256" key="1">
    <source>
        <dbReference type="ARBA" id="ARBA00010884"/>
    </source>
</evidence>
<keyword evidence="4" id="KW-0378">Hydrolase</keyword>
<dbReference type="InterPro" id="IPR029058">
    <property type="entry name" value="AB_hydrolase_fold"/>
</dbReference>
<dbReference type="InterPro" id="IPR000073">
    <property type="entry name" value="AB_hydrolase_1"/>
</dbReference>
<protein>
    <submittedName>
        <fullName evidence="4">Alpha/beta fold hydrolase</fullName>
    </submittedName>
</protein>
<dbReference type="InterPro" id="IPR012020">
    <property type="entry name" value="ABHD4"/>
</dbReference>
<evidence type="ECO:0000259" key="3">
    <source>
        <dbReference type="Pfam" id="PF00561"/>
    </source>
</evidence>
<evidence type="ECO:0000313" key="4">
    <source>
        <dbReference type="EMBL" id="MCA6078755.1"/>
    </source>
</evidence>
<dbReference type="GO" id="GO:0034338">
    <property type="term" value="F:short-chain carboxylesterase activity"/>
    <property type="evidence" value="ECO:0007669"/>
    <property type="project" value="TreeGrafter"/>
</dbReference>
<evidence type="ECO:0000313" key="5">
    <source>
        <dbReference type="Proteomes" id="UP001139409"/>
    </source>
</evidence>